<organism evidence="5 6">
    <name type="scientific">Botryotinia convoluta</name>
    <dbReference type="NCBI Taxonomy" id="54673"/>
    <lineage>
        <taxon>Eukaryota</taxon>
        <taxon>Fungi</taxon>
        <taxon>Dikarya</taxon>
        <taxon>Ascomycota</taxon>
        <taxon>Pezizomycotina</taxon>
        <taxon>Leotiomycetes</taxon>
        <taxon>Helotiales</taxon>
        <taxon>Sclerotiniaceae</taxon>
        <taxon>Botryotinia</taxon>
    </lineage>
</organism>
<feature type="repeat" description="ANK" evidence="2">
    <location>
        <begin position="759"/>
        <end position="791"/>
    </location>
</feature>
<dbReference type="PANTHER" id="PTHR10039:SF15">
    <property type="entry name" value="NACHT DOMAIN-CONTAINING PROTEIN"/>
    <property type="match status" value="1"/>
</dbReference>
<evidence type="ECO:0000313" key="6">
    <source>
        <dbReference type="Proteomes" id="UP000297527"/>
    </source>
</evidence>
<feature type="repeat" description="ANK" evidence="2">
    <location>
        <begin position="713"/>
        <end position="745"/>
    </location>
</feature>
<keyword evidence="6" id="KW-1185">Reference proteome</keyword>
<dbReference type="Gene3D" id="1.25.40.20">
    <property type="entry name" value="Ankyrin repeat-containing domain"/>
    <property type="match status" value="1"/>
</dbReference>
<dbReference type="OrthoDB" id="1577640at2759"/>
<comment type="caution">
    <text evidence="5">The sequence shown here is derived from an EMBL/GenBank/DDBJ whole genome shotgun (WGS) entry which is preliminary data.</text>
</comment>
<keyword evidence="2" id="KW-0040">ANK repeat</keyword>
<protein>
    <submittedName>
        <fullName evidence="5">Uncharacterized protein</fullName>
    </submittedName>
</protein>
<dbReference type="EMBL" id="PQXN01000348">
    <property type="protein sequence ID" value="TGO46013.1"/>
    <property type="molecule type" value="Genomic_DNA"/>
</dbReference>
<evidence type="ECO:0000259" key="3">
    <source>
        <dbReference type="Pfam" id="PF22939"/>
    </source>
</evidence>
<gene>
    <name evidence="5" type="ORF">BCON_0350g00090</name>
</gene>
<dbReference type="InterPro" id="IPR054471">
    <property type="entry name" value="GPIID_WHD"/>
</dbReference>
<evidence type="ECO:0000256" key="2">
    <source>
        <dbReference type="PROSITE-ProRule" id="PRU00023"/>
    </source>
</evidence>
<dbReference type="PANTHER" id="PTHR10039">
    <property type="entry name" value="AMELOGENIN"/>
    <property type="match status" value="1"/>
</dbReference>
<proteinExistence type="predicted"/>
<accession>A0A4Z1HM00</accession>
<dbReference type="InterPro" id="IPR056884">
    <property type="entry name" value="NPHP3-like_N"/>
</dbReference>
<keyword evidence="1" id="KW-0677">Repeat</keyword>
<dbReference type="InterPro" id="IPR002110">
    <property type="entry name" value="Ankyrin_rpt"/>
</dbReference>
<reference evidence="5 6" key="1">
    <citation type="submission" date="2017-12" db="EMBL/GenBank/DDBJ databases">
        <title>Comparative genomics of Botrytis spp.</title>
        <authorList>
            <person name="Valero-Jimenez C.A."/>
            <person name="Tapia P."/>
            <person name="Veloso J."/>
            <person name="Silva-Moreno E."/>
            <person name="Staats M."/>
            <person name="Valdes J.H."/>
            <person name="Van Kan J.A.L."/>
        </authorList>
    </citation>
    <scope>NUCLEOTIDE SEQUENCE [LARGE SCALE GENOMIC DNA]</scope>
    <source>
        <strain evidence="5 6">MUCL11595</strain>
    </source>
</reference>
<dbReference type="Pfam" id="PF12796">
    <property type="entry name" value="Ank_2"/>
    <property type="match status" value="2"/>
</dbReference>
<dbReference type="PROSITE" id="PS50297">
    <property type="entry name" value="ANK_REP_REGION"/>
    <property type="match status" value="2"/>
</dbReference>
<dbReference type="Pfam" id="PF22939">
    <property type="entry name" value="WHD_GPIID"/>
    <property type="match status" value="1"/>
</dbReference>
<dbReference type="SUPFAM" id="SSF48403">
    <property type="entry name" value="Ankyrin repeat"/>
    <property type="match status" value="1"/>
</dbReference>
<dbReference type="InterPro" id="IPR036770">
    <property type="entry name" value="Ankyrin_rpt-contain_sf"/>
</dbReference>
<feature type="domain" description="GPI inositol-deacylase winged helix" evidence="3">
    <location>
        <begin position="330"/>
        <end position="410"/>
    </location>
</feature>
<dbReference type="AlphaFoldDB" id="A0A4Z1HM00"/>
<evidence type="ECO:0000259" key="4">
    <source>
        <dbReference type="Pfam" id="PF24883"/>
    </source>
</evidence>
<name>A0A4Z1HM00_9HELO</name>
<dbReference type="SMART" id="SM00248">
    <property type="entry name" value="ANK"/>
    <property type="match status" value="5"/>
</dbReference>
<dbReference type="Pfam" id="PF24883">
    <property type="entry name" value="NPHP3_N"/>
    <property type="match status" value="1"/>
</dbReference>
<dbReference type="Proteomes" id="UP000297527">
    <property type="component" value="Unassembled WGS sequence"/>
</dbReference>
<dbReference type="PROSITE" id="PS50088">
    <property type="entry name" value="ANK_REPEAT"/>
    <property type="match status" value="2"/>
</dbReference>
<evidence type="ECO:0000313" key="5">
    <source>
        <dbReference type="EMBL" id="TGO46013.1"/>
    </source>
</evidence>
<evidence type="ECO:0000256" key="1">
    <source>
        <dbReference type="ARBA" id="ARBA00022737"/>
    </source>
</evidence>
<sequence length="831" mass="94707">MFALQVDGMNALFDALDDRRTQGLNIEAIRANVLSLRNEKSISMLNQKQKKIVEWIAPYDPSQRYQEIATKLRQPGTGQWFTNGDQFKSWLDEKASKLWLYGIRLAFFYCDYKDTKTQDPTNILGSPVKQLALAGRRGFAELEACWVNHCPDEDIGISNSVSAEHLCELLRDISRYFDNVHLVVDALDECGDGRLNIVRLLTGLNATKDGNIKIILASRPEPDIERYLVDFKKLSIAAHRNDLELYVHSKIECRLREYQKFTWNQELKEEIAQRLVEEAQGMFRWVTYQLDRLGGLDTLRDVRRALHSLPPTLFETYERILDRINLSSDEIKELVRRVLIWTVCAVIPLSLAQLLEAVSIDLSDKHLDRDGIPNGQSILKRCSSLVRKTEGPWGIRIELAYFSVKEFLLLEVCLTYLLFEDFQDITPYTTHTEKSAADDKYAFYHYASLYFAHHLCVNSDDDDIFRLLKLLFDPVKTNNFVSWSQELLYSIYQDVSFQKIIANCNTLHFAVLFSFFRVVEWLVSETKILPCLNKEGSIATLLACAVAPNEVLHVVKRAKCVKYRHLIARETILKTLLQPDTILDQSRLVMGDRGDYPHSNLLELAIRAHFGWEILLQHGALVTESCIEALKAEVRMIDEMELALLQIFFMQLAHQLKCGDTPILDSYCNSIIHNNSVDEMAALHTAIKFGQTYNVVQFLKKKNPNINSCSNIDGLSAIHRASKDGHLELVKILLNHGASLDLPTSKDGTDTTENLFGLECATSFHLAVVSGHQDVAEFLEEYGADIHKPDNRGFTPLHSATTQSIDIIEYLLRSPKQRHSSSTATLSGWTC</sequence>
<feature type="domain" description="Nephrocystin 3-like N-terminal" evidence="4">
    <location>
        <begin position="105"/>
        <end position="219"/>
    </location>
</feature>